<accession>A0A563E4Q4</accession>
<dbReference type="RefSeq" id="WP_146316395.1">
    <property type="nucleotide sequence ID" value="NZ_VCQV01000009.1"/>
</dbReference>
<dbReference type="Proteomes" id="UP000320244">
    <property type="component" value="Unassembled WGS sequence"/>
</dbReference>
<evidence type="ECO:0000256" key="1">
    <source>
        <dbReference type="SAM" id="MobiDB-lite"/>
    </source>
</evidence>
<organism evidence="2 3">
    <name type="scientific">Leekyejoonella antrihumi</name>
    <dbReference type="NCBI Taxonomy" id="1660198"/>
    <lineage>
        <taxon>Bacteria</taxon>
        <taxon>Bacillati</taxon>
        <taxon>Actinomycetota</taxon>
        <taxon>Actinomycetes</taxon>
        <taxon>Micrococcales</taxon>
        <taxon>Dermacoccaceae</taxon>
        <taxon>Leekyejoonella</taxon>
    </lineage>
</organism>
<feature type="region of interest" description="Disordered" evidence="1">
    <location>
        <begin position="27"/>
        <end position="61"/>
    </location>
</feature>
<proteinExistence type="predicted"/>
<evidence type="ECO:0000313" key="3">
    <source>
        <dbReference type="Proteomes" id="UP000320244"/>
    </source>
</evidence>
<keyword evidence="3" id="KW-1185">Reference proteome</keyword>
<gene>
    <name evidence="2" type="ORF">FGL98_08865</name>
</gene>
<protein>
    <submittedName>
        <fullName evidence="2">Uncharacterized protein</fullName>
    </submittedName>
</protein>
<sequence>MRIPRKEEPGVPQVGVPRQGVLIGCGGCGDDTHLHEQTDTSQHQPVEPPTVSSNRVPPTPQ</sequence>
<name>A0A563E4Q4_9MICO</name>
<dbReference type="AlphaFoldDB" id="A0A563E4Q4"/>
<reference evidence="2 3" key="1">
    <citation type="submission" date="2019-05" db="EMBL/GenBank/DDBJ databases">
        <authorList>
            <person name="Lee S.D."/>
        </authorList>
    </citation>
    <scope>NUCLEOTIDE SEQUENCE [LARGE SCALE GENOMIC DNA]</scope>
    <source>
        <strain evidence="2 3">C5-26</strain>
    </source>
</reference>
<evidence type="ECO:0000313" key="2">
    <source>
        <dbReference type="EMBL" id="TWP36854.1"/>
    </source>
</evidence>
<reference evidence="2 3" key="2">
    <citation type="submission" date="2019-08" db="EMBL/GenBank/DDBJ databases">
        <title>Jejuicoccus antrihumi gen. nov., sp. nov., a new member of the family Dermacoccaceae isolated from a cave.</title>
        <authorList>
            <person name="Schumann P."/>
            <person name="Kim I.S."/>
        </authorList>
    </citation>
    <scope>NUCLEOTIDE SEQUENCE [LARGE SCALE GENOMIC DNA]</scope>
    <source>
        <strain evidence="2 3">C5-26</strain>
    </source>
</reference>
<feature type="compositionally biased region" description="Polar residues" evidence="1">
    <location>
        <begin position="39"/>
        <end position="61"/>
    </location>
</feature>
<dbReference type="EMBL" id="VCQV01000009">
    <property type="protein sequence ID" value="TWP36854.1"/>
    <property type="molecule type" value="Genomic_DNA"/>
</dbReference>
<comment type="caution">
    <text evidence="2">The sequence shown here is derived from an EMBL/GenBank/DDBJ whole genome shotgun (WGS) entry which is preliminary data.</text>
</comment>